<dbReference type="Pfam" id="PF00316">
    <property type="entry name" value="FBPase"/>
    <property type="match status" value="1"/>
</dbReference>
<evidence type="ECO:0000313" key="2">
    <source>
        <dbReference type="EMBL" id="KAK3870301.1"/>
    </source>
</evidence>
<dbReference type="Proteomes" id="UP001286313">
    <property type="component" value="Unassembled WGS sequence"/>
</dbReference>
<feature type="domain" description="Fructose-1-6-bisphosphatase class I N-terminal" evidence="1">
    <location>
        <begin position="15"/>
        <end position="62"/>
    </location>
</feature>
<proteinExistence type="predicted"/>
<evidence type="ECO:0000313" key="3">
    <source>
        <dbReference type="Proteomes" id="UP001286313"/>
    </source>
</evidence>
<dbReference type="InterPro" id="IPR033391">
    <property type="entry name" value="FBPase_N"/>
</dbReference>
<dbReference type="SUPFAM" id="SSF56655">
    <property type="entry name" value="Carbohydrate phosphatase"/>
    <property type="match status" value="1"/>
</dbReference>
<dbReference type="AlphaFoldDB" id="A0AAE1FAW4"/>
<reference evidence="2" key="1">
    <citation type="submission" date="2023-10" db="EMBL/GenBank/DDBJ databases">
        <title>Genome assemblies of two species of porcelain crab, Petrolisthes cinctipes and Petrolisthes manimaculis (Anomura: Porcellanidae).</title>
        <authorList>
            <person name="Angst P."/>
        </authorList>
    </citation>
    <scope>NUCLEOTIDE SEQUENCE</scope>
    <source>
        <strain evidence="2">PB745_01</strain>
        <tissue evidence="2">Gill</tissue>
    </source>
</reference>
<dbReference type="Gene3D" id="3.30.540.10">
    <property type="entry name" value="Fructose-1,6-Bisphosphatase, subunit A, domain 1"/>
    <property type="match status" value="1"/>
</dbReference>
<protein>
    <recommendedName>
        <fullName evidence="1">Fructose-1-6-bisphosphatase class I N-terminal domain-containing protein</fullName>
    </recommendedName>
</protein>
<gene>
    <name evidence="2" type="ORF">Pcinc_024457</name>
</gene>
<name>A0AAE1FAW4_PETCI</name>
<organism evidence="2 3">
    <name type="scientific">Petrolisthes cinctipes</name>
    <name type="common">Flat porcelain crab</name>
    <dbReference type="NCBI Taxonomy" id="88211"/>
    <lineage>
        <taxon>Eukaryota</taxon>
        <taxon>Metazoa</taxon>
        <taxon>Ecdysozoa</taxon>
        <taxon>Arthropoda</taxon>
        <taxon>Crustacea</taxon>
        <taxon>Multicrustacea</taxon>
        <taxon>Malacostraca</taxon>
        <taxon>Eumalacostraca</taxon>
        <taxon>Eucarida</taxon>
        <taxon>Decapoda</taxon>
        <taxon>Pleocyemata</taxon>
        <taxon>Anomura</taxon>
        <taxon>Galatheoidea</taxon>
        <taxon>Porcellanidae</taxon>
        <taxon>Petrolisthes</taxon>
    </lineage>
</organism>
<keyword evidence="3" id="KW-1185">Reference proteome</keyword>
<comment type="caution">
    <text evidence="2">The sequence shown here is derived from an EMBL/GenBank/DDBJ whole genome shotgun (WGS) entry which is preliminary data.</text>
</comment>
<accession>A0AAE1FAW4</accession>
<dbReference type="EMBL" id="JAWQEG010002690">
    <property type="protein sequence ID" value="KAK3870301.1"/>
    <property type="molecule type" value="Genomic_DNA"/>
</dbReference>
<evidence type="ECO:0000259" key="1">
    <source>
        <dbReference type="Pfam" id="PF00316"/>
    </source>
</evidence>
<sequence length="89" mass="9614">MTTQGSQQIDTNCVTLTRFFLREQRKHPEATGELTMLVMGVQTAVKSISNAVRKAGIASLHGPQIHGTLTACHGPEAKLNPCSTPERTL</sequence>